<organism evidence="1 2">
    <name type="scientific">Ascaris lumbricoides</name>
    <name type="common">Giant roundworm</name>
    <dbReference type="NCBI Taxonomy" id="6252"/>
    <lineage>
        <taxon>Eukaryota</taxon>
        <taxon>Metazoa</taxon>
        <taxon>Ecdysozoa</taxon>
        <taxon>Nematoda</taxon>
        <taxon>Chromadorea</taxon>
        <taxon>Rhabditida</taxon>
        <taxon>Spirurina</taxon>
        <taxon>Ascaridomorpha</taxon>
        <taxon>Ascaridoidea</taxon>
        <taxon>Ascarididae</taxon>
        <taxon>Ascaris</taxon>
    </lineage>
</organism>
<name>A0A9J2P3Q9_ASCLU</name>
<dbReference type="WBParaSite" id="ALUE_0000447701-mRNA-1">
    <property type="protein sequence ID" value="ALUE_0000447701-mRNA-1"/>
    <property type="gene ID" value="ALUE_0000447701"/>
</dbReference>
<dbReference type="Proteomes" id="UP000036681">
    <property type="component" value="Unplaced"/>
</dbReference>
<reference evidence="2" key="1">
    <citation type="submission" date="2023-03" db="UniProtKB">
        <authorList>
            <consortium name="WormBaseParasite"/>
        </authorList>
    </citation>
    <scope>IDENTIFICATION</scope>
</reference>
<sequence>MMFAMHAHKGDEVGIEISEERLTIKGYQRNTIAILNNKTKERLKFGVSKELWNAYEVKRDTNMPCDFRISKNESSLNSIFSKEFLSTEITFHLKITEIISKRAVNQFFRCNLKCVKRIMMSSPKCVMTTAENMMPLQKSNFFRLKIATCPQQPLGHTMDICVKDVHVIVQEITCERIHDGSGLGRPSGPARPPSHLVNTRLSIHLTEPLKNSNSIGLEKQKNNLECGECFRACLHSLVSIYLYAASSQHSPQL</sequence>
<evidence type="ECO:0000313" key="1">
    <source>
        <dbReference type="Proteomes" id="UP000036681"/>
    </source>
</evidence>
<accession>A0A9J2P3Q9</accession>
<dbReference type="AlphaFoldDB" id="A0A9J2P3Q9"/>
<proteinExistence type="predicted"/>
<evidence type="ECO:0000313" key="2">
    <source>
        <dbReference type="WBParaSite" id="ALUE_0000447701-mRNA-1"/>
    </source>
</evidence>
<keyword evidence="1" id="KW-1185">Reference proteome</keyword>
<protein>
    <submittedName>
        <fullName evidence="2">Arrestin-like N-terminal domain-containing protein</fullName>
    </submittedName>
</protein>